<evidence type="ECO:0008006" key="3">
    <source>
        <dbReference type="Google" id="ProtNLM"/>
    </source>
</evidence>
<dbReference type="AlphaFoldDB" id="A0A4R4YXE0"/>
<evidence type="ECO:0000313" key="2">
    <source>
        <dbReference type="Proteomes" id="UP000295124"/>
    </source>
</evidence>
<reference evidence="1 2" key="1">
    <citation type="submission" date="2019-03" db="EMBL/GenBank/DDBJ databases">
        <title>Draft genome sequences of novel Actinobacteria.</title>
        <authorList>
            <person name="Sahin N."/>
            <person name="Ay H."/>
            <person name="Saygin H."/>
        </authorList>
    </citation>
    <scope>NUCLEOTIDE SEQUENCE [LARGE SCALE GENOMIC DNA]</scope>
    <source>
        <strain evidence="1 2">JCM 13523</strain>
    </source>
</reference>
<dbReference type="RefSeq" id="WP_132173925.1">
    <property type="nucleotide sequence ID" value="NZ_SMKX01000124.1"/>
</dbReference>
<sequence>MRWDNKAESVIGAEIHADIETYYANGVWCTRRCDTADPFASGVSRIRMIAVGVEVARWSGLCHVIRNADGTVAEVNRYITGPYPARSPVSSIRHHV</sequence>
<dbReference type="Proteomes" id="UP000295124">
    <property type="component" value="Unassembled WGS sequence"/>
</dbReference>
<protein>
    <recommendedName>
        <fullName evidence="3">DUF2188 domain-containing protein</fullName>
    </recommendedName>
</protein>
<gene>
    <name evidence="1" type="ORF">E1263_31295</name>
</gene>
<keyword evidence="2" id="KW-1185">Reference proteome</keyword>
<organism evidence="1 2">
    <name type="scientific">Kribbella antibiotica</name>
    <dbReference type="NCBI Taxonomy" id="190195"/>
    <lineage>
        <taxon>Bacteria</taxon>
        <taxon>Bacillati</taxon>
        <taxon>Actinomycetota</taxon>
        <taxon>Actinomycetes</taxon>
        <taxon>Propionibacteriales</taxon>
        <taxon>Kribbellaceae</taxon>
        <taxon>Kribbella</taxon>
    </lineage>
</organism>
<dbReference type="EMBL" id="SMKX01000124">
    <property type="protein sequence ID" value="TDD50056.1"/>
    <property type="molecule type" value="Genomic_DNA"/>
</dbReference>
<dbReference type="OrthoDB" id="5194813at2"/>
<proteinExistence type="predicted"/>
<evidence type="ECO:0000313" key="1">
    <source>
        <dbReference type="EMBL" id="TDD50056.1"/>
    </source>
</evidence>
<name>A0A4R4YXE0_9ACTN</name>
<comment type="caution">
    <text evidence="1">The sequence shown here is derived from an EMBL/GenBank/DDBJ whole genome shotgun (WGS) entry which is preliminary data.</text>
</comment>
<accession>A0A4R4YXE0</accession>